<accession>A0ABS4MBP7</accession>
<dbReference type="Gene3D" id="3.90.76.10">
    <property type="entry name" value="Dipeptide-binding Protein, Domain 1"/>
    <property type="match status" value="1"/>
</dbReference>
<evidence type="ECO:0000256" key="1">
    <source>
        <dbReference type="ARBA" id="ARBA00004193"/>
    </source>
</evidence>
<dbReference type="PANTHER" id="PTHR30290">
    <property type="entry name" value="PERIPLASMIC BINDING COMPONENT OF ABC TRANSPORTER"/>
    <property type="match status" value="1"/>
</dbReference>
<dbReference type="PANTHER" id="PTHR30290:SF10">
    <property type="entry name" value="PERIPLASMIC OLIGOPEPTIDE-BINDING PROTEIN-RELATED"/>
    <property type="match status" value="1"/>
</dbReference>
<dbReference type="CDD" id="cd08504">
    <property type="entry name" value="PBP2_OppA"/>
    <property type="match status" value="1"/>
</dbReference>
<dbReference type="EMBL" id="JAGGLU010000001">
    <property type="protein sequence ID" value="MBP2057089.1"/>
    <property type="molecule type" value="Genomic_DNA"/>
</dbReference>
<dbReference type="PROSITE" id="PS01040">
    <property type="entry name" value="SBP_BACTERIAL_5"/>
    <property type="match status" value="1"/>
</dbReference>
<evidence type="ECO:0000313" key="8">
    <source>
        <dbReference type="Proteomes" id="UP001519292"/>
    </source>
</evidence>
<reference evidence="7 8" key="1">
    <citation type="submission" date="2021-03" db="EMBL/GenBank/DDBJ databases">
        <title>Genomic Encyclopedia of Type Strains, Phase IV (KMG-IV): sequencing the most valuable type-strain genomes for metagenomic binning, comparative biology and taxonomic classification.</title>
        <authorList>
            <person name="Goeker M."/>
        </authorList>
    </citation>
    <scope>NUCLEOTIDE SEQUENCE [LARGE SCALE GENOMIC DNA]</scope>
    <source>
        <strain evidence="7 8">DSM 101872</strain>
    </source>
</reference>
<keyword evidence="8" id="KW-1185">Reference proteome</keyword>
<proteinExistence type="inferred from homology"/>
<evidence type="ECO:0000256" key="5">
    <source>
        <dbReference type="SAM" id="SignalP"/>
    </source>
</evidence>
<evidence type="ECO:0000259" key="6">
    <source>
        <dbReference type="Pfam" id="PF00496"/>
    </source>
</evidence>
<comment type="subcellular location">
    <subcellularLocation>
        <location evidence="1">Cell membrane</location>
        <topology evidence="1">Lipid-anchor</topology>
    </subcellularLocation>
</comment>
<keyword evidence="4 5" id="KW-0732">Signal</keyword>
<feature type="signal peptide" evidence="5">
    <location>
        <begin position="1"/>
        <end position="20"/>
    </location>
</feature>
<dbReference type="PROSITE" id="PS51257">
    <property type="entry name" value="PROKAR_LIPOPROTEIN"/>
    <property type="match status" value="1"/>
</dbReference>
<sequence length="541" mass="61059">MAHSKSYYMKLLLTMGSALALSACTSAKSTSTDKDHNAISWMTTSEIQTLDQSKMVDTTSGEQAKNVFEGLYRVVDGGKVVPGVAKSSKVSKDGLTWTFYLRKNAKWSDGSPVTAQDFVFSLRRTLDPKTKSQQQNFFQAVKNANDVVAGKKNPRELGVEAKSSHILVVHLTHPVPYFKKLEWNPENQNAVKKYGNKYGTASKYMVYNGPFVSKGWSGTNLSWKLVKNKYYWDAKDVKLDQVNYTVVKTPSTDYNMYQSGKLDGAYLDTQASKELKNQSDYQVFKLDRTEYLTFNVSKNKLLANADFRRAVSMALDRKTLANTVGAANTVATTFVGPQDMADGKNFNAYAEKLLKNKKFTTYDKSLANLYLNKALKSLGKNKVEFTLAGDDDDISKKVMEYIQSQLESTFNKKVMVNVHSMPKTSRVSQMLNGDYEVDYTGLTSGYTDPYSMLSVMRTGENYNFGRWSNNKFDNALNESNREMNSKQRLNYLVEAAQVMNDEQPLSPLFHDGQAWMVKKNIHNLEFSMGSFSFRNVYVGNK</sequence>
<dbReference type="PIRSF" id="PIRSF002741">
    <property type="entry name" value="MppA"/>
    <property type="match status" value="1"/>
</dbReference>
<dbReference type="SUPFAM" id="SSF53850">
    <property type="entry name" value="Periplasmic binding protein-like II"/>
    <property type="match status" value="1"/>
</dbReference>
<dbReference type="InterPro" id="IPR030678">
    <property type="entry name" value="Peptide/Ni-bd"/>
</dbReference>
<evidence type="ECO:0000256" key="2">
    <source>
        <dbReference type="ARBA" id="ARBA00005695"/>
    </source>
</evidence>
<evidence type="ECO:0000256" key="3">
    <source>
        <dbReference type="ARBA" id="ARBA00022448"/>
    </source>
</evidence>
<dbReference type="RefSeq" id="WP_209685586.1">
    <property type="nucleotide sequence ID" value="NZ_JAGGLU010000001.1"/>
</dbReference>
<evidence type="ECO:0000313" key="7">
    <source>
        <dbReference type="EMBL" id="MBP2057089.1"/>
    </source>
</evidence>
<comment type="caution">
    <text evidence="7">The sequence shown here is derived from an EMBL/GenBank/DDBJ whole genome shotgun (WGS) entry which is preliminary data.</text>
</comment>
<organism evidence="7 8">
    <name type="scientific">Lactobacillus colini</name>
    <dbReference type="NCBI Taxonomy" id="1819254"/>
    <lineage>
        <taxon>Bacteria</taxon>
        <taxon>Bacillati</taxon>
        <taxon>Bacillota</taxon>
        <taxon>Bacilli</taxon>
        <taxon>Lactobacillales</taxon>
        <taxon>Lactobacillaceae</taxon>
        <taxon>Lactobacillus</taxon>
    </lineage>
</organism>
<dbReference type="InterPro" id="IPR023765">
    <property type="entry name" value="SBP_5_CS"/>
</dbReference>
<feature type="domain" description="Solute-binding protein family 5" evidence="6">
    <location>
        <begin position="79"/>
        <end position="463"/>
    </location>
</feature>
<dbReference type="InterPro" id="IPR039424">
    <property type="entry name" value="SBP_5"/>
</dbReference>
<dbReference type="Pfam" id="PF00496">
    <property type="entry name" value="SBP_bac_5"/>
    <property type="match status" value="1"/>
</dbReference>
<protein>
    <submittedName>
        <fullName evidence="7">Oligopeptide transport system substrate-binding protein</fullName>
    </submittedName>
</protein>
<evidence type="ECO:0000256" key="4">
    <source>
        <dbReference type="ARBA" id="ARBA00022729"/>
    </source>
</evidence>
<name>A0ABS4MBP7_9LACO</name>
<gene>
    <name evidence="7" type="ORF">J2Z60_000251</name>
</gene>
<dbReference type="Proteomes" id="UP001519292">
    <property type="component" value="Unassembled WGS sequence"/>
</dbReference>
<feature type="chain" id="PRO_5046543776" evidence="5">
    <location>
        <begin position="21"/>
        <end position="541"/>
    </location>
</feature>
<comment type="similarity">
    <text evidence="2">Belongs to the bacterial solute-binding protein 5 family.</text>
</comment>
<dbReference type="Gene3D" id="3.40.190.10">
    <property type="entry name" value="Periplasmic binding protein-like II"/>
    <property type="match status" value="1"/>
</dbReference>
<keyword evidence="3" id="KW-0813">Transport</keyword>
<dbReference type="InterPro" id="IPR000914">
    <property type="entry name" value="SBP_5_dom"/>
</dbReference>
<dbReference type="Gene3D" id="3.10.105.10">
    <property type="entry name" value="Dipeptide-binding Protein, Domain 3"/>
    <property type="match status" value="1"/>
</dbReference>